<dbReference type="EMBL" id="JARBHB010000003">
    <property type="protein sequence ID" value="KAJ8890991.1"/>
    <property type="molecule type" value="Genomic_DNA"/>
</dbReference>
<protein>
    <submittedName>
        <fullName evidence="1">Uncharacterized protein</fullName>
    </submittedName>
</protein>
<organism evidence="1 2">
    <name type="scientific">Dryococelus australis</name>
    <dbReference type="NCBI Taxonomy" id="614101"/>
    <lineage>
        <taxon>Eukaryota</taxon>
        <taxon>Metazoa</taxon>
        <taxon>Ecdysozoa</taxon>
        <taxon>Arthropoda</taxon>
        <taxon>Hexapoda</taxon>
        <taxon>Insecta</taxon>
        <taxon>Pterygota</taxon>
        <taxon>Neoptera</taxon>
        <taxon>Polyneoptera</taxon>
        <taxon>Phasmatodea</taxon>
        <taxon>Verophasmatodea</taxon>
        <taxon>Anareolatae</taxon>
        <taxon>Phasmatidae</taxon>
        <taxon>Eurycanthinae</taxon>
        <taxon>Dryococelus</taxon>
    </lineage>
</organism>
<dbReference type="InterPro" id="IPR036691">
    <property type="entry name" value="Endo/exonu/phosph_ase_sf"/>
</dbReference>
<proteinExistence type="predicted"/>
<accession>A0ABQ9I3R7</accession>
<dbReference type="SUPFAM" id="SSF56219">
    <property type="entry name" value="DNase I-like"/>
    <property type="match status" value="1"/>
</dbReference>
<reference evidence="1 2" key="1">
    <citation type="submission" date="2023-02" db="EMBL/GenBank/DDBJ databases">
        <title>LHISI_Scaffold_Assembly.</title>
        <authorList>
            <person name="Stuart O.P."/>
            <person name="Cleave R."/>
            <person name="Magrath M.J.L."/>
            <person name="Mikheyev A.S."/>
        </authorList>
    </citation>
    <scope>NUCLEOTIDE SEQUENCE [LARGE SCALE GENOMIC DNA]</scope>
    <source>
        <strain evidence="1">Daus_M_001</strain>
        <tissue evidence="1">Leg muscle</tissue>
    </source>
</reference>
<sequence length="299" mass="33382">MVSTAFDNHKHELTSKRRSKGTLFSKDMNIVGENKQVFVNDHLTSYNKMLLAQAFNERKTSFLAAAVQTNPAEGLRINFAVKNMAEGTEVSVASVLGNQISKHNNMLFGAYYRPPQFSISSFLTDLDIELRRSDNTTTVIAGDCSINIDDSTPASVMYKILSNCNCFSTLNTLPTRVTENTKSVVDPFLSNSTNEDISICTINTAFNDHRAILLEIACKVSSLKHLTNEVTTKIDYVKLRTSGSPNETVKTIVNGLSEIIIESSSIKPANRYTKYSMTPWATPHFLNLVKERDKLFKKF</sequence>
<dbReference type="Gene3D" id="3.60.10.10">
    <property type="entry name" value="Endonuclease/exonuclease/phosphatase"/>
    <property type="match status" value="1"/>
</dbReference>
<gene>
    <name evidence="1" type="ORF">PR048_010500</name>
</gene>
<evidence type="ECO:0000313" key="1">
    <source>
        <dbReference type="EMBL" id="KAJ8890991.1"/>
    </source>
</evidence>
<evidence type="ECO:0000313" key="2">
    <source>
        <dbReference type="Proteomes" id="UP001159363"/>
    </source>
</evidence>
<comment type="caution">
    <text evidence="1">The sequence shown here is derived from an EMBL/GenBank/DDBJ whole genome shotgun (WGS) entry which is preliminary data.</text>
</comment>
<keyword evidence="2" id="KW-1185">Reference proteome</keyword>
<name>A0ABQ9I3R7_9NEOP</name>
<dbReference type="Proteomes" id="UP001159363">
    <property type="component" value="Chromosome 3"/>
</dbReference>